<proteinExistence type="predicted"/>
<dbReference type="PANTHER" id="PTHR36440:SF1">
    <property type="entry name" value="PUTATIVE (AFU_ORTHOLOGUE AFUA_8G07350)-RELATED"/>
    <property type="match status" value="1"/>
</dbReference>
<dbReference type="Gene3D" id="2.60.120.10">
    <property type="entry name" value="Jelly Rolls"/>
    <property type="match status" value="1"/>
</dbReference>
<gene>
    <name evidence="2" type="ORF">PAC_07206</name>
</gene>
<organism evidence="2 3">
    <name type="scientific">Phialocephala subalpina</name>
    <dbReference type="NCBI Taxonomy" id="576137"/>
    <lineage>
        <taxon>Eukaryota</taxon>
        <taxon>Fungi</taxon>
        <taxon>Dikarya</taxon>
        <taxon>Ascomycota</taxon>
        <taxon>Pezizomycotina</taxon>
        <taxon>Leotiomycetes</taxon>
        <taxon>Helotiales</taxon>
        <taxon>Mollisiaceae</taxon>
        <taxon>Phialocephala</taxon>
        <taxon>Phialocephala fortinii species complex</taxon>
    </lineage>
</organism>
<dbReference type="InterPro" id="IPR011051">
    <property type="entry name" value="RmlC_Cupin_sf"/>
</dbReference>
<dbReference type="Pfam" id="PF07883">
    <property type="entry name" value="Cupin_2"/>
    <property type="match status" value="1"/>
</dbReference>
<keyword evidence="3" id="KW-1185">Reference proteome</keyword>
<evidence type="ECO:0000313" key="2">
    <source>
        <dbReference type="EMBL" id="CZR57317.1"/>
    </source>
</evidence>
<accession>A0A1L7WX13</accession>
<evidence type="ECO:0000313" key="3">
    <source>
        <dbReference type="Proteomes" id="UP000184330"/>
    </source>
</evidence>
<dbReference type="Proteomes" id="UP000184330">
    <property type="component" value="Unassembled WGS sequence"/>
</dbReference>
<feature type="domain" description="Cupin type-2" evidence="1">
    <location>
        <begin position="49"/>
        <end position="113"/>
    </location>
</feature>
<dbReference type="InterPro" id="IPR053146">
    <property type="entry name" value="QDO-like"/>
</dbReference>
<dbReference type="EMBL" id="FJOG01000009">
    <property type="protein sequence ID" value="CZR57317.1"/>
    <property type="molecule type" value="Genomic_DNA"/>
</dbReference>
<dbReference type="SUPFAM" id="SSF51182">
    <property type="entry name" value="RmlC-like cupins"/>
    <property type="match status" value="1"/>
</dbReference>
<name>A0A1L7WX13_9HELO</name>
<dbReference type="InterPro" id="IPR013096">
    <property type="entry name" value="Cupin_2"/>
</dbReference>
<protein>
    <recommendedName>
        <fullName evidence="1">Cupin type-2 domain-containing protein</fullName>
    </recommendedName>
</protein>
<dbReference type="OrthoDB" id="3765895at2759"/>
<reference evidence="2 3" key="1">
    <citation type="submission" date="2016-03" db="EMBL/GenBank/DDBJ databases">
        <authorList>
            <person name="Ploux O."/>
        </authorList>
    </citation>
    <scope>NUCLEOTIDE SEQUENCE [LARGE SCALE GENOMIC DNA]</scope>
    <source>
        <strain evidence="2 3">UAMH 11012</strain>
    </source>
</reference>
<dbReference type="AlphaFoldDB" id="A0A1L7WX13"/>
<sequence length="196" mass="21960">MTELKDTIIPPGIRDASRRHLTHPIIRDKITIEKYAHETGGEYTLIRGTVAPGGGTPLHYHLSYREELTVASGKISFQLNDDIVQPSPGETAIIPINTKHRFFNESDTDAEFVGKLVPGHEGFEKCVYIIYGLAEDGECDEKGLPKSFVQMCLMAELGDMKWPGLMSWVGNGVVKAGAAYARWSGEEERLLRRYWH</sequence>
<dbReference type="InterPro" id="IPR014710">
    <property type="entry name" value="RmlC-like_jellyroll"/>
</dbReference>
<dbReference type="PANTHER" id="PTHR36440">
    <property type="entry name" value="PUTATIVE (AFU_ORTHOLOGUE AFUA_8G07350)-RELATED"/>
    <property type="match status" value="1"/>
</dbReference>
<evidence type="ECO:0000259" key="1">
    <source>
        <dbReference type="Pfam" id="PF07883"/>
    </source>
</evidence>